<evidence type="ECO:0000256" key="5">
    <source>
        <dbReference type="ARBA" id="ARBA00023136"/>
    </source>
</evidence>
<dbReference type="Proteomes" id="UP000242243">
    <property type="component" value="Unassembled WGS sequence"/>
</dbReference>
<dbReference type="HAMAP" id="MF_02033">
    <property type="entry name" value="FtsA"/>
    <property type="match status" value="1"/>
</dbReference>
<dbReference type="InterPro" id="IPR018181">
    <property type="entry name" value="Heat_shock_70_CS"/>
</dbReference>
<keyword evidence="6 7" id="KW-0131">Cell cycle</keyword>
<dbReference type="Pfam" id="PF14450">
    <property type="entry name" value="FtsA"/>
    <property type="match status" value="1"/>
</dbReference>
<evidence type="ECO:0000256" key="8">
    <source>
        <dbReference type="PIRNR" id="PIRNR003101"/>
    </source>
</evidence>
<proteinExistence type="inferred from homology"/>
<dbReference type="PANTHER" id="PTHR32432:SF4">
    <property type="entry name" value="CELL DIVISION PROTEIN FTSA"/>
    <property type="match status" value="1"/>
</dbReference>
<keyword evidence="3 7" id="KW-0132">Cell division</keyword>
<reference evidence="11 14" key="2">
    <citation type="submission" date="2019-07" db="EMBL/GenBank/DDBJ databases">
        <title>Whole genome shotgun sequence of Halolactibacillus halophilus NBRC 100868.</title>
        <authorList>
            <person name="Hosoyama A."/>
            <person name="Uohara A."/>
            <person name="Ohji S."/>
            <person name="Ichikawa N."/>
        </authorList>
    </citation>
    <scope>NUCLEOTIDE SEQUENCE [LARGE SCALE GENOMIC DNA]</scope>
    <source>
        <strain evidence="11 14">NBRC 100868</strain>
    </source>
</reference>
<evidence type="ECO:0000313" key="14">
    <source>
        <dbReference type="Proteomes" id="UP000321547"/>
    </source>
</evidence>
<sequence length="433" mass="47535">MANEVLVSLDIGTSQIKVVIGEITEDRLNIIGVGTAKSKGIKKGGIVDIDKAVQSIRAAIESAERMIDMQIHSVIIGYNGNQVELLPCQGIVAVPNDDKEINDEDVLRVIDNAKVISYPPDREFLDLVIKQFIVDGLAGINDPRGMIGVRLEMEGTIMTSSRTMIHNTTKCVERANLDIQDQVLQPLAAGSIALSEDEKELGVALIDIGGGTTTVSIFDDGQLKGTRVIPIGGENITKDISYGLKTSFEEAEQIKIKHGYGYFPDANEEEQFEVKAIGTEDISTFNQKDLSDIIEARLEEVFVLVAKEISKYGYRDLPGGFVLTGGTMLMPGALELARDLYQGNVRVAVPDYIGVREPQYTPGVGILKFAYDNAKIQGKPLRDAVSDQAQYEERPVKKDKLKQPKQQKSTKPKKSKDENKESGVAKLFKVFFD</sequence>
<evidence type="ECO:0000313" key="13">
    <source>
        <dbReference type="Proteomes" id="UP000242243"/>
    </source>
</evidence>
<name>A0A1I5LRF1_9BACI</name>
<evidence type="ECO:0000256" key="7">
    <source>
        <dbReference type="HAMAP-Rule" id="MF_02033"/>
    </source>
</evidence>
<evidence type="ECO:0000259" key="10">
    <source>
        <dbReference type="SMART" id="SM00842"/>
    </source>
</evidence>
<dbReference type="SUPFAM" id="SSF53067">
    <property type="entry name" value="Actin-like ATPase domain"/>
    <property type="match status" value="2"/>
</dbReference>
<evidence type="ECO:0000256" key="3">
    <source>
        <dbReference type="ARBA" id="ARBA00022618"/>
    </source>
</evidence>
<dbReference type="NCBIfam" id="TIGR01174">
    <property type="entry name" value="ftsA"/>
    <property type="match status" value="1"/>
</dbReference>
<feature type="compositionally biased region" description="Basic and acidic residues" evidence="9">
    <location>
        <begin position="382"/>
        <end position="402"/>
    </location>
</feature>
<dbReference type="RefSeq" id="WP_373863167.1">
    <property type="nucleotide sequence ID" value="NZ_BJWI01000002.1"/>
</dbReference>
<dbReference type="PANTHER" id="PTHR32432">
    <property type="entry name" value="CELL DIVISION PROTEIN FTSA-RELATED"/>
    <property type="match status" value="1"/>
</dbReference>
<gene>
    <name evidence="7 11" type="primary">ftsA</name>
    <name evidence="11" type="ORF">HHA03_02280</name>
    <name evidence="12" type="ORF">SAMN05421839_102198</name>
</gene>
<dbReference type="Gene3D" id="3.30.1490.110">
    <property type="match status" value="1"/>
</dbReference>
<dbReference type="InterPro" id="IPR050696">
    <property type="entry name" value="FtsA/MreB"/>
</dbReference>
<keyword evidence="2 7" id="KW-1003">Cell membrane</keyword>
<dbReference type="Gene3D" id="3.30.420.40">
    <property type="match status" value="2"/>
</dbReference>
<evidence type="ECO:0000256" key="6">
    <source>
        <dbReference type="ARBA" id="ARBA00023306"/>
    </source>
</evidence>
<evidence type="ECO:0000256" key="1">
    <source>
        <dbReference type="ARBA" id="ARBA00007381"/>
    </source>
</evidence>
<dbReference type="SMART" id="SM00842">
    <property type="entry name" value="FtsA"/>
    <property type="match status" value="1"/>
</dbReference>
<feature type="compositionally biased region" description="Basic residues" evidence="9">
    <location>
        <begin position="403"/>
        <end position="414"/>
    </location>
</feature>
<reference evidence="12 13" key="1">
    <citation type="submission" date="2016-10" db="EMBL/GenBank/DDBJ databases">
        <authorList>
            <person name="de Groot N.N."/>
        </authorList>
    </citation>
    <scope>NUCLEOTIDE SEQUENCE [LARGE SCALE GENOMIC DNA]</scope>
    <source>
        <strain evidence="12 13">DSM 17073</strain>
    </source>
</reference>
<accession>A0A1I5LRF1</accession>
<evidence type="ECO:0000313" key="11">
    <source>
        <dbReference type="EMBL" id="GEM00696.1"/>
    </source>
</evidence>
<dbReference type="InterPro" id="IPR043129">
    <property type="entry name" value="ATPase_NBD"/>
</dbReference>
<evidence type="ECO:0000313" key="12">
    <source>
        <dbReference type="EMBL" id="SFO99747.1"/>
    </source>
</evidence>
<dbReference type="FunFam" id="3.30.1490.110:FF:000003">
    <property type="entry name" value="Cell division protein FtsA"/>
    <property type="match status" value="1"/>
</dbReference>
<dbReference type="InterPro" id="IPR003494">
    <property type="entry name" value="SHS2_FtsA"/>
</dbReference>
<dbReference type="STRING" id="306540.SAMN05421839_102198"/>
<feature type="domain" description="SHS2" evidence="10">
    <location>
        <begin position="6"/>
        <end position="193"/>
    </location>
</feature>
<dbReference type="AlphaFoldDB" id="A0A1I5LRF1"/>
<keyword evidence="5 7" id="KW-0472">Membrane</keyword>
<dbReference type="InterPro" id="IPR020823">
    <property type="entry name" value="Cell_div_FtsA"/>
</dbReference>
<dbReference type="GO" id="GO:0009898">
    <property type="term" value="C:cytoplasmic side of plasma membrane"/>
    <property type="evidence" value="ECO:0007669"/>
    <property type="project" value="UniProtKB-UniRule"/>
</dbReference>
<comment type="subcellular location">
    <subcellularLocation>
        <location evidence="7">Cell membrane</location>
        <topology evidence="7">Peripheral membrane protein</topology>
        <orientation evidence="7">Cytoplasmic side</orientation>
    </subcellularLocation>
    <text evidence="7">Localizes to the Z ring in an FtsZ-dependent manner. Targeted to the membrane through a conserved C-terminal amphipathic helix.</text>
</comment>
<dbReference type="Pfam" id="PF02491">
    <property type="entry name" value="SHS2_FTSA"/>
    <property type="match status" value="1"/>
</dbReference>
<evidence type="ECO:0000256" key="4">
    <source>
        <dbReference type="ARBA" id="ARBA00023016"/>
    </source>
</evidence>
<dbReference type="GO" id="GO:0032153">
    <property type="term" value="C:cell division site"/>
    <property type="evidence" value="ECO:0007669"/>
    <property type="project" value="UniProtKB-UniRule"/>
</dbReference>
<evidence type="ECO:0000256" key="9">
    <source>
        <dbReference type="SAM" id="MobiDB-lite"/>
    </source>
</evidence>
<feature type="region of interest" description="Disordered" evidence="9">
    <location>
        <begin position="382"/>
        <end position="421"/>
    </location>
</feature>
<keyword evidence="4" id="KW-0346">Stress response</keyword>
<comment type="subunit">
    <text evidence="7">Self-interacts. Interacts with FtsZ.</text>
</comment>
<comment type="similarity">
    <text evidence="7 8">Belongs to the FtsA/MreB family.</text>
</comment>
<dbReference type="GO" id="GO:0043093">
    <property type="term" value="P:FtsZ-dependent cytokinesis"/>
    <property type="evidence" value="ECO:0007669"/>
    <property type="project" value="UniProtKB-UniRule"/>
</dbReference>
<dbReference type="Proteomes" id="UP000321547">
    <property type="component" value="Unassembled WGS sequence"/>
</dbReference>
<keyword evidence="14" id="KW-1185">Reference proteome</keyword>
<evidence type="ECO:0000256" key="2">
    <source>
        <dbReference type="ARBA" id="ARBA00022475"/>
    </source>
</evidence>
<protein>
    <recommendedName>
        <fullName evidence="7 8">Cell division protein FtsA</fullName>
    </recommendedName>
</protein>
<dbReference type="EMBL" id="BJWI01000002">
    <property type="protein sequence ID" value="GEM00696.1"/>
    <property type="molecule type" value="Genomic_DNA"/>
</dbReference>
<organism evidence="12 13">
    <name type="scientific">Halolactibacillus halophilus</name>
    <dbReference type="NCBI Taxonomy" id="306540"/>
    <lineage>
        <taxon>Bacteria</taxon>
        <taxon>Bacillati</taxon>
        <taxon>Bacillota</taxon>
        <taxon>Bacilli</taxon>
        <taxon>Bacillales</taxon>
        <taxon>Bacillaceae</taxon>
        <taxon>Halolactibacillus</taxon>
    </lineage>
</organism>
<dbReference type="PROSITE" id="PS00329">
    <property type="entry name" value="HSP70_2"/>
    <property type="match status" value="1"/>
</dbReference>
<dbReference type="PIRSF" id="PIRSF003101">
    <property type="entry name" value="FtsA"/>
    <property type="match status" value="1"/>
</dbReference>
<comment type="function">
    <text evidence="7 8">Cell division protein that is involved in the assembly of the Z ring. May serve as a membrane anchor for the Z ring.</text>
</comment>
<dbReference type="EMBL" id="FOXC01000002">
    <property type="protein sequence ID" value="SFO99747.1"/>
    <property type="molecule type" value="Genomic_DNA"/>
</dbReference>
<comment type="similarity">
    <text evidence="1">Belongs to the heat shock protein 70 family.</text>
</comment>
<dbReference type="CDD" id="cd24048">
    <property type="entry name" value="ASKHA_NBD_FtsA"/>
    <property type="match status" value="1"/>
</dbReference>